<dbReference type="Proteomes" id="UP000044841">
    <property type="component" value="Unassembled WGS sequence"/>
</dbReference>
<evidence type="ECO:0000313" key="2">
    <source>
        <dbReference type="EMBL" id="CUA76943.1"/>
    </source>
</evidence>
<organism evidence="2 3">
    <name type="scientific">Rhizoctonia solani</name>
    <dbReference type="NCBI Taxonomy" id="456999"/>
    <lineage>
        <taxon>Eukaryota</taxon>
        <taxon>Fungi</taxon>
        <taxon>Dikarya</taxon>
        <taxon>Basidiomycota</taxon>
        <taxon>Agaricomycotina</taxon>
        <taxon>Agaricomycetes</taxon>
        <taxon>Cantharellales</taxon>
        <taxon>Ceratobasidiaceae</taxon>
        <taxon>Rhizoctonia</taxon>
    </lineage>
</organism>
<evidence type="ECO:0000313" key="3">
    <source>
        <dbReference type="Proteomes" id="UP000044841"/>
    </source>
</evidence>
<feature type="region of interest" description="Disordered" evidence="1">
    <location>
        <begin position="55"/>
        <end position="99"/>
    </location>
</feature>
<accession>A0A0K6GEC3</accession>
<keyword evidence="3" id="KW-1185">Reference proteome</keyword>
<protein>
    <submittedName>
        <fullName evidence="2">Uncharacterized protein</fullName>
    </submittedName>
</protein>
<proteinExistence type="predicted"/>
<dbReference type="AlphaFoldDB" id="A0A0K6GEC3"/>
<evidence type="ECO:0000256" key="1">
    <source>
        <dbReference type="SAM" id="MobiDB-lite"/>
    </source>
</evidence>
<reference evidence="2 3" key="1">
    <citation type="submission" date="2015-07" db="EMBL/GenBank/DDBJ databases">
        <authorList>
            <person name="Noorani M."/>
        </authorList>
    </citation>
    <scope>NUCLEOTIDE SEQUENCE [LARGE SCALE GENOMIC DNA]</scope>
    <source>
        <strain evidence="2">BBA 69670</strain>
    </source>
</reference>
<name>A0A0K6GEC3_9AGAM</name>
<dbReference type="EMBL" id="CYGV01001734">
    <property type="protein sequence ID" value="CUA76943.1"/>
    <property type="molecule type" value="Genomic_DNA"/>
</dbReference>
<sequence length="203" mass="22223">MSAACFVFSNNYFCSTHPDRFSHSNPPPLNLPIHGNANTQNNNGPALAHLPDNRLHPRTMSTIHPEPSGTGSAGRKRKSGDTNIPIPKKLPRNSGEDALSVNARRKAAEERTANLIWTIDAAASTPETMTEADISCPTAKGSLRCYAHELWYHTCGTNSELPPSTQPGDRAYTSHAPCEILLKCKWVINTMRVEQLLHAFGNL</sequence>
<gene>
    <name evidence="2" type="ORF">RSOLAG22IIIB_06407</name>
</gene>